<accession>A0A9X0JIG7</accession>
<dbReference type="Proteomes" id="UP000029719">
    <property type="component" value="Unassembled WGS sequence"/>
</dbReference>
<name>A0A9X0JIG7_9PSED</name>
<organism evidence="1 2">
    <name type="scientific">Pseudomonas lutea</name>
    <dbReference type="NCBI Taxonomy" id="243924"/>
    <lineage>
        <taxon>Bacteria</taxon>
        <taxon>Pseudomonadati</taxon>
        <taxon>Pseudomonadota</taxon>
        <taxon>Gammaproteobacteria</taxon>
        <taxon>Pseudomonadales</taxon>
        <taxon>Pseudomonadaceae</taxon>
        <taxon>Pseudomonas</taxon>
    </lineage>
</organism>
<evidence type="ECO:0000313" key="2">
    <source>
        <dbReference type="Proteomes" id="UP000029719"/>
    </source>
</evidence>
<protein>
    <submittedName>
        <fullName evidence="1">Uncharacterized protein</fullName>
    </submittedName>
</protein>
<proteinExistence type="predicted"/>
<evidence type="ECO:0000313" key="1">
    <source>
        <dbReference type="EMBL" id="KGF63722.1"/>
    </source>
</evidence>
<dbReference type="AlphaFoldDB" id="A0A9X0JIG7"/>
<gene>
    <name evidence="1" type="ORF">LT42_17705</name>
</gene>
<dbReference type="EMBL" id="JRMB01000002">
    <property type="protein sequence ID" value="KGF63722.1"/>
    <property type="molecule type" value="Genomic_DNA"/>
</dbReference>
<reference evidence="1 2" key="1">
    <citation type="submission" date="2014-09" db="EMBL/GenBank/DDBJ databases">
        <title>Genome sequence of Pseudomonas lutea strain DSM 17257T.</title>
        <authorList>
            <person name="Kwak Y."/>
            <person name="Shin J.-H."/>
        </authorList>
    </citation>
    <scope>NUCLEOTIDE SEQUENCE [LARGE SCALE GENOMIC DNA]</scope>
    <source>
        <strain evidence="1 2">DSM 17257</strain>
    </source>
</reference>
<comment type="caution">
    <text evidence="1">The sequence shown here is derived from an EMBL/GenBank/DDBJ whole genome shotgun (WGS) entry which is preliminary data.</text>
</comment>
<sequence>MQVQLNIQAYAPGNFVTLYWNGIAVQTFILEEFHFQNSFMAFSVYSISITEPSGEVYYTVYDQVSGSTEPSTKRTVLVKLSVPGGPDTDTATPYLNDRLAAASISPPGNITDPDTPVSVTIAPWDNMAVGDELTVIWNGIRLKQPPLTATQVNQKQIIVISKDTLIAAGDGSPVTVNYEIRDIVNNYSLVSRAASVNVIVDPNAPPAPFVKMDGEWVTEIDLDMLGNEDVQVEIPHDNGMPAPGDSITLIWTGRTADGTEKKVVLGPIDYPSGGRNLEFNVDNAEIVAIAGGGAVANYLVEPKAGNAKTSKSTTVTVIGTPVQLAAPFIPGVIGGTLDPGAIGDPVMVRIPVYTGKAPDDEIYLSWEGLTEAGNPLVYTDVYTVQTGEENSVTDMEVPQSMLTPLAGGSLRVSYRVKLIATGTLLQSTATEYKVGAGLLLPLPTVTNAPDDIFDPVASPDGSSVHVDGRAAALKKRDVVTLYWTGPVQEGSASQPFTVYADNQSINWTIPIELIVPSRGQTVDVFYEVARAAGGSEKSQTRTLSIIESMPKVITDDFSTRTGTMISAGGTLSTAYTTISFVSGNGQIGFPMRDAVPPDGEISLKLPLLHVCYQHPVNNPGTQIVLIDLKRDCSKVECDVYGAGTGSGRNTTVTLLNAAQAAVETVVLPAVTNQHFSSTAAQPIHYIQITGATDWTLWDNITMTTQNLARSKRR</sequence>